<dbReference type="AlphaFoldDB" id="A0A2V0P8M5"/>
<feature type="region of interest" description="Disordered" evidence="1">
    <location>
        <begin position="562"/>
        <end position="586"/>
    </location>
</feature>
<feature type="compositionally biased region" description="Low complexity" evidence="1">
    <location>
        <begin position="348"/>
        <end position="363"/>
    </location>
</feature>
<proteinExistence type="predicted"/>
<reference evidence="2 3" key="1">
    <citation type="journal article" date="2018" name="Sci. Rep.">
        <title>Raphidocelis subcapitata (=Pseudokirchneriella subcapitata) provides an insight into genome evolution and environmental adaptations in the Sphaeropleales.</title>
        <authorList>
            <person name="Suzuki S."/>
            <person name="Yamaguchi H."/>
            <person name="Nakajima N."/>
            <person name="Kawachi M."/>
        </authorList>
    </citation>
    <scope>NUCLEOTIDE SEQUENCE [LARGE SCALE GENOMIC DNA]</scope>
    <source>
        <strain evidence="2 3">NIES-35</strain>
    </source>
</reference>
<evidence type="ECO:0000256" key="1">
    <source>
        <dbReference type="SAM" id="MobiDB-lite"/>
    </source>
</evidence>
<feature type="compositionally biased region" description="Low complexity" evidence="1">
    <location>
        <begin position="231"/>
        <end position="242"/>
    </location>
</feature>
<organism evidence="2 3">
    <name type="scientific">Raphidocelis subcapitata</name>
    <dbReference type="NCBI Taxonomy" id="307507"/>
    <lineage>
        <taxon>Eukaryota</taxon>
        <taxon>Viridiplantae</taxon>
        <taxon>Chlorophyta</taxon>
        <taxon>core chlorophytes</taxon>
        <taxon>Chlorophyceae</taxon>
        <taxon>CS clade</taxon>
        <taxon>Sphaeropleales</taxon>
        <taxon>Selenastraceae</taxon>
        <taxon>Raphidocelis</taxon>
    </lineage>
</organism>
<feature type="compositionally biased region" description="Low complexity" evidence="1">
    <location>
        <begin position="377"/>
        <end position="388"/>
    </location>
</feature>
<comment type="caution">
    <text evidence="2">The sequence shown here is derived from an EMBL/GenBank/DDBJ whole genome shotgun (WGS) entry which is preliminary data.</text>
</comment>
<keyword evidence="3" id="KW-1185">Reference proteome</keyword>
<feature type="region of interest" description="Disordered" evidence="1">
    <location>
        <begin position="114"/>
        <end position="137"/>
    </location>
</feature>
<name>A0A2V0P8M5_9CHLO</name>
<protein>
    <submittedName>
        <fullName evidence="2">Uncharacterized protein</fullName>
    </submittedName>
</protein>
<accession>A0A2V0P8M5</accession>
<evidence type="ECO:0000313" key="3">
    <source>
        <dbReference type="Proteomes" id="UP000247498"/>
    </source>
</evidence>
<gene>
    <name evidence="2" type="ORF">Rsub_06568</name>
</gene>
<dbReference type="Proteomes" id="UP000247498">
    <property type="component" value="Unassembled WGS sequence"/>
</dbReference>
<evidence type="ECO:0000313" key="2">
    <source>
        <dbReference type="EMBL" id="GBF93435.1"/>
    </source>
</evidence>
<sequence>MALAGGEAYLPVMGAFLLGEHPERIAAFVGTSLPVPEYDVHAYLSSDFMQSEAGDAYRRWRVEDGHGGEMLGHVTERSLSAALDKSGKHISPQLRGQILALRRHHAALCLDIPEAIQPDEEPEGKRPKRGAAVDGDDEARKLAASNAQHGRQLAAARRLRAAQFDAAVAAAADARWELMCVLLPVFNGAAGLCNALRLELPAAAMERLSRASAQLLRRRALAAAVAHIAASGPTASPASPGEPATPQPATPPQRRAAPRRRVTAVRGGARAGSPAASKAAALAARKAAAAGAIDAALEAPDRHTYGSLRRAIGEAAAEILLEGTSTLHPAVFYPAKTPAADIPKTGEPAASPVPEAAAAADVGTPPPAWPSGGGVESAGPGSSPSTPVASPPPAELPAGGVRASGRVRKPSPQLARHLAYRAEELGSGAGKAPGAAAAAAAATAGWRTSGSGSDGGGKSPLGVARGGVAKAEPAKVRSKRIAARVSAAAEAEAAAAAAAAAEAEAAAAAAAAVAAAEAEAAEAAAVAHAAAVKKARATGLKRVSSVASLEAAGALLGMALVGPGLTGRGRSSSKRERSAPVRAPPQ</sequence>
<feature type="region of interest" description="Disordered" evidence="1">
    <location>
        <begin position="446"/>
        <end position="470"/>
    </location>
</feature>
<feature type="region of interest" description="Disordered" evidence="1">
    <location>
        <begin position="231"/>
        <end position="271"/>
    </location>
</feature>
<dbReference type="EMBL" id="BDRX01000041">
    <property type="protein sequence ID" value="GBF93435.1"/>
    <property type="molecule type" value="Genomic_DNA"/>
</dbReference>
<dbReference type="InParanoid" id="A0A2V0P8M5"/>
<feature type="region of interest" description="Disordered" evidence="1">
    <location>
        <begin position="343"/>
        <end position="412"/>
    </location>
</feature>